<name>A0A6B8MZE6_KLEOX</name>
<dbReference type="Gene3D" id="1.10.150.400">
    <property type="match status" value="1"/>
</dbReference>
<dbReference type="Proteomes" id="UP000427108">
    <property type="component" value="Chromosome"/>
</dbReference>
<dbReference type="RefSeq" id="WP_154681170.1">
    <property type="nucleotide sequence ID" value="NZ_CP046115.1"/>
</dbReference>
<evidence type="ECO:0000256" key="1">
    <source>
        <dbReference type="ARBA" id="ARBA00022723"/>
    </source>
</evidence>
<evidence type="ECO:0008006" key="4">
    <source>
        <dbReference type="Google" id="ProtNLM"/>
    </source>
</evidence>
<accession>A0A6B8MZE6</accession>
<dbReference type="EMBL" id="CP046115">
    <property type="protein sequence ID" value="QGN38800.1"/>
    <property type="molecule type" value="Genomic_DNA"/>
</dbReference>
<dbReference type="GO" id="GO:0046872">
    <property type="term" value="F:metal ion binding"/>
    <property type="evidence" value="ECO:0007669"/>
    <property type="project" value="UniProtKB-KW"/>
</dbReference>
<dbReference type="OrthoDB" id="9816564at2"/>
<dbReference type="Gene3D" id="3.40.50.1000">
    <property type="entry name" value="HAD superfamily/HAD-like"/>
    <property type="match status" value="1"/>
</dbReference>
<dbReference type="InterPro" id="IPR036412">
    <property type="entry name" value="HAD-like_sf"/>
</dbReference>
<reference evidence="2 3" key="1">
    <citation type="submission" date="2019-11" db="EMBL/GenBank/DDBJ databases">
        <title>Isolation and Application of One Kind of P-Hydroxybenzoic Acid Degrading Bacterium in Mitigating Cropping Obstacle of Cucumber.</title>
        <authorList>
            <person name="Wu F."/>
            <person name="An Y."/>
        </authorList>
    </citation>
    <scope>NUCLEOTIDE SEQUENCE [LARGE SCALE GENOMIC DNA]</scope>
    <source>
        <strain evidence="2 3">P620</strain>
    </source>
</reference>
<sequence length="676" mass="78460">MNKFKLKTVDVWDTVLRRDCHPDFIKRSTAYYFFLKYYTLHNIDSVDQLFTKRVETERNIGQKNKDLGYDDEYLIQDVMLQWVENYISAEQYDIAAISHELYTWEIEQEKKHIYLDPGIKDFLTQYPSDITLFLSDFYTSSADLKDLLIHAGVDTSVVSDGISSIDERFNKRSGRLFDIVKDKYQLSPIDWVHIGDNEWSDVQMPASKGITSIRYLPPQQHQLREQKEFLWNKNDELIEIITNNILKEYIESEDLPLDFQLGLKTTPLIAGFCLKILEQAIISKSERILFFTREGEFFIKAMDILIKNLKANISEIEIPEIDILEVSRLATFAPSLQNISLKEMMRVWNLYSTQSISSLFKTLNVDLIEFQRLIDKYGIPADEQIQYPWLDSRIQELFADPAFKEQLWRHVIKQRTLLKSYFKTKGLSDDVNTRICVVDVGWRGTIHDNIALLYPNIHFSGVYLGMQKFLNEQPSNTSKVAFGPDLNRQLEYPHFLDSVAPIEMITNSPSGSVTGYGEENGEFVAIRSVNDDENSSWHSFTKTFQEGILAGMESFSSAVLSYGLTHDVVRGYALDVWDVLISGSNKSLTDAFNNLNHNETFGLGGYVKKNHVPSTCEIMSALWNNNHRRKLIDFIKANQWSDGIRNRDNLSWLNKKILALTIDLAIFYKRKFYRKY</sequence>
<proteinExistence type="predicted"/>
<dbReference type="AlphaFoldDB" id="A0A6B8MZE6"/>
<evidence type="ECO:0000313" key="2">
    <source>
        <dbReference type="EMBL" id="QGN38800.1"/>
    </source>
</evidence>
<protein>
    <recommendedName>
        <fullName evidence="4">HAD family hydrolase</fullName>
    </recommendedName>
</protein>
<evidence type="ECO:0000313" key="3">
    <source>
        <dbReference type="Proteomes" id="UP000427108"/>
    </source>
</evidence>
<dbReference type="InterPro" id="IPR023214">
    <property type="entry name" value="HAD_sf"/>
</dbReference>
<keyword evidence="1" id="KW-0479">Metal-binding</keyword>
<dbReference type="SUPFAM" id="SSF56784">
    <property type="entry name" value="HAD-like"/>
    <property type="match status" value="1"/>
</dbReference>
<gene>
    <name evidence="2" type="ORF">GJ746_16535</name>
</gene>
<organism evidence="2 3">
    <name type="scientific">Klebsiella oxytoca</name>
    <dbReference type="NCBI Taxonomy" id="571"/>
    <lineage>
        <taxon>Bacteria</taxon>
        <taxon>Pseudomonadati</taxon>
        <taxon>Pseudomonadota</taxon>
        <taxon>Gammaproteobacteria</taxon>
        <taxon>Enterobacterales</taxon>
        <taxon>Enterobacteriaceae</taxon>
        <taxon>Klebsiella/Raoultella group</taxon>
        <taxon>Klebsiella</taxon>
    </lineage>
</organism>